<evidence type="ECO:0000256" key="2">
    <source>
        <dbReference type="ARBA" id="ARBA00023186"/>
    </source>
</evidence>
<keyword evidence="3" id="KW-0346">Stress response</keyword>
<dbReference type="Gene3D" id="2.30.22.10">
    <property type="entry name" value="Head domain of nucleotide exchange factor GrpE"/>
    <property type="match status" value="1"/>
</dbReference>
<name>A0ABR4XPU0_9LACO</name>
<dbReference type="PANTHER" id="PTHR21237:SF23">
    <property type="entry name" value="GRPE PROTEIN HOMOLOG, MITOCHONDRIAL"/>
    <property type="match status" value="1"/>
</dbReference>
<evidence type="ECO:0000313" key="7">
    <source>
        <dbReference type="Proteomes" id="UP000030023"/>
    </source>
</evidence>
<dbReference type="EMBL" id="AXCV01000346">
    <property type="protein sequence ID" value="KGO29292.1"/>
    <property type="molecule type" value="Genomic_DNA"/>
</dbReference>
<sequence>MEKEKAASEEQIEQAVKDSKKKQKTNASNNQTADSSKKDNAQQKQPDKDNKQSEEKKIDFEDKFYRAEAEIQNMGRRFEKERANILKYEGQSLAKSILPALDNLQRALAIEADDENSKKIKKGVELTYKSLKNALVDNGISEIGEVGQTFDPMLHNAIQKTPISDPNKQKENTIAIVLQKGYKLHDRVLRPAMVSVYQD</sequence>
<dbReference type="NCBIfam" id="NF010759">
    <property type="entry name" value="PRK14162.1"/>
    <property type="match status" value="1"/>
</dbReference>
<dbReference type="SUPFAM" id="SSF51064">
    <property type="entry name" value="Head domain of nucleotide exchange factor GrpE"/>
    <property type="match status" value="1"/>
</dbReference>
<comment type="similarity">
    <text evidence="1 3 4">Belongs to the GrpE family.</text>
</comment>
<keyword evidence="3" id="KW-0963">Cytoplasm</keyword>
<dbReference type="PANTHER" id="PTHR21237">
    <property type="entry name" value="GRPE PROTEIN"/>
    <property type="match status" value="1"/>
</dbReference>
<evidence type="ECO:0000256" key="3">
    <source>
        <dbReference type="HAMAP-Rule" id="MF_01151"/>
    </source>
</evidence>
<reference evidence="6 7" key="1">
    <citation type="journal article" date="2014" name="Antonie Van Leeuwenhoek">
        <title>Oenococcus alcoholitolerans sp. nov., a lactic acid bacteria isolated from cachaca and ethanol fermentation processes.</title>
        <authorList>
            <person name="Badotti F."/>
            <person name="Moreira A.P."/>
            <person name="Tonon L.A."/>
            <person name="de Lucena B.T."/>
            <person name="Gomes Fde C."/>
            <person name="Kruger R."/>
            <person name="Thompson C.C."/>
            <person name="de Morais M.A.Jr."/>
            <person name="Rosa C.A."/>
            <person name="Thompson F.L."/>
        </authorList>
    </citation>
    <scope>NUCLEOTIDE SEQUENCE [LARGE SCALE GENOMIC DNA]</scope>
    <source>
        <strain evidence="6 7">UFRJ-M7.2.18</strain>
    </source>
</reference>
<dbReference type="InterPro" id="IPR000740">
    <property type="entry name" value="GrpE"/>
</dbReference>
<gene>
    <name evidence="3" type="primary">grpE</name>
    <name evidence="6" type="ORF">Q757_07015</name>
</gene>
<comment type="caution">
    <text evidence="6">The sequence shown here is derived from an EMBL/GenBank/DDBJ whole genome shotgun (WGS) entry which is preliminary data.</text>
</comment>
<organism evidence="6 7">
    <name type="scientific">Oenococcus alcoholitolerans</name>
    <dbReference type="NCBI Taxonomy" id="931074"/>
    <lineage>
        <taxon>Bacteria</taxon>
        <taxon>Bacillati</taxon>
        <taxon>Bacillota</taxon>
        <taxon>Bacilli</taxon>
        <taxon>Lactobacillales</taxon>
        <taxon>Lactobacillaceae</taxon>
        <taxon>Oenococcus</taxon>
    </lineage>
</organism>
<dbReference type="NCBIfam" id="NF010738">
    <property type="entry name" value="PRK14140.1"/>
    <property type="match status" value="1"/>
</dbReference>
<dbReference type="Pfam" id="PF01025">
    <property type="entry name" value="GrpE"/>
    <property type="match status" value="1"/>
</dbReference>
<keyword evidence="7" id="KW-1185">Reference proteome</keyword>
<dbReference type="Proteomes" id="UP000030023">
    <property type="component" value="Unassembled WGS sequence"/>
</dbReference>
<comment type="subcellular location">
    <subcellularLocation>
        <location evidence="3">Cytoplasm</location>
    </subcellularLocation>
</comment>
<keyword evidence="2 3" id="KW-0143">Chaperone</keyword>
<proteinExistence type="inferred from homology"/>
<protein>
    <recommendedName>
        <fullName evidence="3">Protein GrpE</fullName>
    </recommendedName>
    <alternativeName>
        <fullName evidence="3">HSP-70 cofactor</fullName>
    </alternativeName>
</protein>
<accession>A0ABR4XPU0</accession>
<evidence type="ECO:0000256" key="4">
    <source>
        <dbReference type="RuleBase" id="RU004478"/>
    </source>
</evidence>
<dbReference type="SUPFAM" id="SSF58014">
    <property type="entry name" value="Coiled-coil domain of nucleotide exchange factor GrpE"/>
    <property type="match status" value="1"/>
</dbReference>
<evidence type="ECO:0000256" key="1">
    <source>
        <dbReference type="ARBA" id="ARBA00009054"/>
    </source>
</evidence>
<feature type="compositionally biased region" description="Basic and acidic residues" evidence="5">
    <location>
        <begin position="35"/>
        <end position="59"/>
    </location>
</feature>
<comment type="function">
    <text evidence="3">Participates actively in the response to hyperosmotic and heat shock by preventing the aggregation of stress-denatured proteins, in association with DnaK and GrpE. It is the nucleotide exchange factor for DnaK and may function as a thermosensor. Unfolded proteins bind initially to DnaJ; upon interaction with the DnaJ-bound protein, DnaK hydrolyzes its bound ATP, resulting in the formation of a stable complex. GrpE releases ADP from DnaK; ATP binding to DnaK triggers the release of the substrate protein, thus completing the reaction cycle. Several rounds of ATP-dependent interactions between DnaJ, DnaK and GrpE are required for fully efficient folding.</text>
</comment>
<dbReference type="InterPro" id="IPR013805">
    <property type="entry name" value="GrpE_CC"/>
</dbReference>
<dbReference type="Gene3D" id="3.90.20.20">
    <property type="match status" value="1"/>
</dbReference>
<feature type="region of interest" description="Disordered" evidence="5">
    <location>
        <begin position="1"/>
        <end position="59"/>
    </location>
</feature>
<evidence type="ECO:0000256" key="5">
    <source>
        <dbReference type="SAM" id="MobiDB-lite"/>
    </source>
</evidence>
<dbReference type="HAMAP" id="MF_01151">
    <property type="entry name" value="GrpE"/>
    <property type="match status" value="1"/>
</dbReference>
<comment type="subunit">
    <text evidence="3">Homodimer.</text>
</comment>
<dbReference type="PRINTS" id="PR00773">
    <property type="entry name" value="GRPEPROTEIN"/>
</dbReference>
<dbReference type="InterPro" id="IPR009012">
    <property type="entry name" value="GrpE_head"/>
</dbReference>
<feature type="compositionally biased region" description="Polar residues" evidence="5">
    <location>
        <begin position="25"/>
        <end position="34"/>
    </location>
</feature>
<dbReference type="CDD" id="cd00446">
    <property type="entry name" value="GrpE"/>
    <property type="match status" value="1"/>
</dbReference>
<evidence type="ECO:0000313" key="6">
    <source>
        <dbReference type="EMBL" id="KGO29292.1"/>
    </source>
</evidence>